<gene>
    <name evidence="2" type="ORF">EV690_1846</name>
</gene>
<evidence type="ECO:0000313" key="2">
    <source>
        <dbReference type="EMBL" id="TCK58138.1"/>
    </source>
</evidence>
<comment type="caution">
    <text evidence="2">The sequence shown here is derived from an EMBL/GenBank/DDBJ whole genome shotgun (WGS) entry which is preliminary data.</text>
</comment>
<feature type="domain" description="GGDEF" evidence="1">
    <location>
        <begin position="152"/>
        <end position="261"/>
    </location>
</feature>
<evidence type="ECO:0000259" key="1">
    <source>
        <dbReference type="PROSITE" id="PS50887"/>
    </source>
</evidence>
<accession>A0A4R1K289</accession>
<dbReference type="PROSITE" id="PS50887">
    <property type="entry name" value="GGDEF"/>
    <property type="match status" value="1"/>
</dbReference>
<dbReference type="OrthoDB" id="6380946at2"/>
<sequence>MSTSIGEWACQQMMTPTTDDLRWYYDPVSQRVWFNYRDGDGCRCLNYSAWLNSLDMSCRLAVNQTVEQVLADKMTRNCHLSHDDDCWYRMQVSEQTVEPFDQALISGVLTCLSRQSGVGDQLYLQSDSGVLSCPMFRSFLIQALQSNTHHGEPLVLMAVYIRDIKGADRRDEVARKLRKDMRRTDLVGFFRQQELLVLLNGVSAQGASCIAEKLSASLTDGILPATTIGWAVFPQDGENVDTLIERRYLRQLPNADLSSGQ</sequence>
<reference evidence="2 3" key="1">
    <citation type="submission" date="2019-03" db="EMBL/GenBank/DDBJ databases">
        <title>Genomic Encyclopedia of Type Strains, Phase IV (KMG-IV): sequencing the most valuable type-strain genomes for metagenomic binning, comparative biology and taxonomic classification.</title>
        <authorList>
            <person name="Goeker M."/>
        </authorList>
    </citation>
    <scope>NUCLEOTIDE SEQUENCE [LARGE SCALE GENOMIC DNA]</scope>
    <source>
        <strain evidence="2 3">DSM 18577</strain>
    </source>
</reference>
<dbReference type="Gene3D" id="3.30.70.270">
    <property type="match status" value="1"/>
</dbReference>
<dbReference type="InterPro" id="IPR000160">
    <property type="entry name" value="GGDEF_dom"/>
</dbReference>
<dbReference type="Proteomes" id="UP000295565">
    <property type="component" value="Unassembled WGS sequence"/>
</dbReference>
<proteinExistence type="predicted"/>
<dbReference type="RefSeq" id="WP_131912648.1">
    <property type="nucleotide sequence ID" value="NZ_OU594967.1"/>
</dbReference>
<name>A0A4R1K289_9GAMM</name>
<dbReference type="InterPro" id="IPR029787">
    <property type="entry name" value="Nucleotide_cyclase"/>
</dbReference>
<protein>
    <submittedName>
        <fullName evidence="2">GGDEF domain-containing protein</fullName>
    </submittedName>
</protein>
<dbReference type="AlphaFoldDB" id="A0A4R1K289"/>
<dbReference type="EMBL" id="SMGD01000012">
    <property type="protein sequence ID" value="TCK58138.1"/>
    <property type="molecule type" value="Genomic_DNA"/>
</dbReference>
<evidence type="ECO:0000313" key="3">
    <source>
        <dbReference type="Proteomes" id="UP000295565"/>
    </source>
</evidence>
<keyword evidence="3" id="KW-1185">Reference proteome</keyword>
<organism evidence="2 3">
    <name type="scientific">Celerinatantimonas diazotrophica</name>
    <dbReference type="NCBI Taxonomy" id="412034"/>
    <lineage>
        <taxon>Bacteria</taxon>
        <taxon>Pseudomonadati</taxon>
        <taxon>Pseudomonadota</taxon>
        <taxon>Gammaproteobacteria</taxon>
        <taxon>Celerinatantimonadaceae</taxon>
        <taxon>Celerinatantimonas</taxon>
    </lineage>
</organism>
<dbReference type="InterPro" id="IPR043128">
    <property type="entry name" value="Rev_trsase/Diguanyl_cyclase"/>
</dbReference>
<dbReference type="SUPFAM" id="SSF55073">
    <property type="entry name" value="Nucleotide cyclase"/>
    <property type="match status" value="1"/>
</dbReference>